<evidence type="ECO:0000256" key="3">
    <source>
        <dbReference type="ARBA" id="ARBA00022475"/>
    </source>
</evidence>
<comment type="caution">
    <text evidence="10">The sequence shown here is derived from an EMBL/GenBank/DDBJ whole genome shotgun (WGS) entry which is preliminary data.</text>
</comment>
<dbReference type="Gene3D" id="3.30.240.20">
    <property type="entry name" value="bsu07140 like domains"/>
    <property type="match status" value="1"/>
</dbReference>
<feature type="domain" description="YetF-like N-terminal transmembrane" evidence="9">
    <location>
        <begin position="13"/>
        <end position="71"/>
    </location>
</feature>
<feature type="domain" description="YetF C-terminal" evidence="8">
    <location>
        <begin position="78"/>
        <end position="148"/>
    </location>
</feature>
<dbReference type="Pfam" id="PF20730">
    <property type="entry name" value="YetF_N"/>
    <property type="match status" value="1"/>
</dbReference>
<dbReference type="InterPro" id="IPR048454">
    <property type="entry name" value="YetF_N"/>
</dbReference>
<evidence type="ECO:0000256" key="5">
    <source>
        <dbReference type="ARBA" id="ARBA00022989"/>
    </source>
</evidence>
<evidence type="ECO:0000313" key="10">
    <source>
        <dbReference type="EMBL" id="MDT1064744.1"/>
    </source>
</evidence>
<evidence type="ECO:0000259" key="9">
    <source>
        <dbReference type="Pfam" id="PF20730"/>
    </source>
</evidence>
<accession>A0ABU3EKF9</accession>
<dbReference type="InterPro" id="IPR023090">
    <property type="entry name" value="UPF0702_alpha/beta_dom_sf"/>
</dbReference>
<keyword evidence="4 7" id="KW-0812">Transmembrane</keyword>
<dbReference type="PANTHER" id="PTHR34582:SF6">
    <property type="entry name" value="UPF0702 TRANSMEMBRANE PROTEIN YCAP"/>
    <property type="match status" value="1"/>
</dbReference>
<feature type="transmembrane region" description="Helical" evidence="7">
    <location>
        <begin position="55"/>
        <end position="75"/>
    </location>
</feature>
<dbReference type="PANTHER" id="PTHR34582">
    <property type="entry name" value="UPF0702 TRANSMEMBRANE PROTEIN YCAP"/>
    <property type="match status" value="1"/>
</dbReference>
<reference evidence="11" key="1">
    <citation type="submission" date="2023-07" db="EMBL/GenBank/DDBJ databases">
        <title>Characterization of two Paracoccaceae strains isolated from Phycosphere and proposal of Xinfangfangia lacusdiani sp. nov.</title>
        <authorList>
            <person name="Deng Y."/>
            <person name="Zhang Y.Q."/>
        </authorList>
    </citation>
    <scope>NUCLEOTIDE SEQUENCE [LARGE SCALE GENOMIC DNA]</scope>
    <source>
        <strain evidence="11">CPCC 101403</strain>
    </source>
</reference>
<dbReference type="Pfam" id="PF04239">
    <property type="entry name" value="DUF421"/>
    <property type="match status" value="1"/>
</dbReference>
<keyword evidence="11" id="KW-1185">Reference proteome</keyword>
<evidence type="ECO:0000256" key="1">
    <source>
        <dbReference type="ARBA" id="ARBA00004651"/>
    </source>
</evidence>
<organism evidence="10 11">
    <name type="scientific">Paracoccus broussonetiae</name>
    <dbReference type="NCBI Taxonomy" id="3075834"/>
    <lineage>
        <taxon>Bacteria</taxon>
        <taxon>Pseudomonadati</taxon>
        <taxon>Pseudomonadota</taxon>
        <taxon>Alphaproteobacteria</taxon>
        <taxon>Rhodobacterales</taxon>
        <taxon>Paracoccaceae</taxon>
        <taxon>Paracoccus</taxon>
    </lineage>
</organism>
<keyword evidence="5 7" id="KW-1133">Transmembrane helix</keyword>
<evidence type="ECO:0000313" key="11">
    <source>
        <dbReference type="Proteomes" id="UP001251085"/>
    </source>
</evidence>
<dbReference type="RefSeq" id="WP_311761824.1">
    <property type="nucleotide sequence ID" value="NZ_JAVRQI010000034.1"/>
</dbReference>
<protein>
    <submittedName>
        <fullName evidence="10">DUF421 domain-containing protein</fullName>
    </submittedName>
</protein>
<comment type="similarity">
    <text evidence="2">Belongs to the UPF0702 family.</text>
</comment>
<dbReference type="Proteomes" id="UP001251085">
    <property type="component" value="Unassembled WGS sequence"/>
</dbReference>
<evidence type="ECO:0000256" key="6">
    <source>
        <dbReference type="ARBA" id="ARBA00023136"/>
    </source>
</evidence>
<gene>
    <name evidence="10" type="ORF">RM190_23010</name>
</gene>
<evidence type="ECO:0000259" key="8">
    <source>
        <dbReference type="Pfam" id="PF04239"/>
    </source>
</evidence>
<keyword evidence="6 7" id="KW-0472">Membrane</keyword>
<dbReference type="InterPro" id="IPR007353">
    <property type="entry name" value="DUF421"/>
</dbReference>
<evidence type="ECO:0000256" key="4">
    <source>
        <dbReference type="ARBA" id="ARBA00022692"/>
    </source>
</evidence>
<comment type="subcellular location">
    <subcellularLocation>
        <location evidence="1">Cell membrane</location>
        <topology evidence="1">Multi-pass membrane protein</topology>
    </subcellularLocation>
</comment>
<keyword evidence="3" id="KW-1003">Cell membrane</keyword>
<evidence type="ECO:0000256" key="7">
    <source>
        <dbReference type="SAM" id="Phobius"/>
    </source>
</evidence>
<name>A0ABU3EKF9_9RHOB</name>
<proteinExistence type="inferred from homology"/>
<dbReference type="EMBL" id="JAVRQI010000034">
    <property type="protein sequence ID" value="MDT1064744.1"/>
    <property type="molecule type" value="Genomic_DNA"/>
</dbReference>
<evidence type="ECO:0000256" key="2">
    <source>
        <dbReference type="ARBA" id="ARBA00006448"/>
    </source>
</evidence>
<sequence>MDTVIRGISIYAFLLVITRLSGRRTLAQTTPFDFVLLLIIAETTQQALLGDDFSIVNSVVLIVTLFLVDVLLSYAKRHSRAVADWLDGTPTVLMSQGHLDAEAMRKSRVDVADILEAARLQHGLKCMGDIEGAVLEISGGISIIPREE</sequence>